<sequence length="215" mass="23755">MDPTINGGLGKALLVAMPYQIRFIEGIFAVLSKDLADHGRFSCLFATIVEASPSPALIQRAVPTMTINDQITPDFTDVLQQSQAQSKDVTMDVLLLKPGETTAKMVDLRRTQPMLEILGCLELQGYVLLKEATEVPESWDWAVPNLSDNKVERPAILRKSETVKLTRSAVCQNDRQRLPRGRLPDLALQLSLHEARARNGRAEGKDHGETTPDGL</sequence>
<accession>A0A8H3I7D5</accession>
<feature type="region of interest" description="Disordered" evidence="1">
    <location>
        <begin position="196"/>
        <end position="215"/>
    </location>
</feature>
<dbReference type="EMBL" id="CAJPDR010000015">
    <property type="protein sequence ID" value="CAF9906050.1"/>
    <property type="molecule type" value="Genomic_DNA"/>
</dbReference>
<reference evidence="2" key="1">
    <citation type="submission" date="2021-03" db="EMBL/GenBank/DDBJ databases">
        <authorList>
            <person name="Tagirdzhanova G."/>
        </authorList>
    </citation>
    <scope>NUCLEOTIDE SEQUENCE</scope>
</reference>
<protein>
    <submittedName>
        <fullName evidence="2">Uncharacterized protein</fullName>
    </submittedName>
</protein>
<dbReference type="AlphaFoldDB" id="A0A8H3I7D5"/>
<keyword evidence="3" id="KW-1185">Reference proteome</keyword>
<organism evidence="2 3">
    <name type="scientific">Alectoria fallacina</name>
    <dbReference type="NCBI Taxonomy" id="1903189"/>
    <lineage>
        <taxon>Eukaryota</taxon>
        <taxon>Fungi</taxon>
        <taxon>Dikarya</taxon>
        <taxon>Ascomycota</taxon>
        <taxon>Pezizomycotina</taxon>
        <taxon>Lecanoromycetes</taxon>
        <taxon>OSLEUM clade</taxon>
        <taxon>Lecanoromycetidae</taxon>
        <taxon>Lecanorales</taxon>
        <taxon>Lecanorineae</taxon>
        <taxon>Parmeliaceae</taxon>
        <taxon>Alectoria</taxon>
    </lineage>
</organism>
<evidence type="ECO:0000313" key="2">
    <source>
        <dbReference type="EMBL" id="CAF9906050.1"/>
    </source>
</evidence>
<proteinExistence type="predicted"/>
<evidence type="ECO:0000313" key="3">
    <source>
        <dbReference type="Proteomes" id="UP000664203"/>
    </source>
</evidence>
<gene>
    <name evidence="2" type="ORF">ALECFALPRED_001952</name>
</gene>
<dbReference type="Proteomes" id="UP000664203">
    <property type="component" value="Unassembled WGS sequence"/>
</dbReference>
<evidence type="ECO:0000256" key="1">
    <source>
        <dbReference type="SAM" id="MobiDB-lite"/>
    </source>
</evidence>
<comment type="caution">
    <text evidence="2">The sequence shown here is derived from an EMBL/GenBank/DDBJ whole genome shotgun (WGS) entry which is preliminary data.</text>
</comment>
<name>A0A8H3I7D5_9LECA</name>